<proteinExistence type="predicted"/>
<sequence length="368" mass="41237">MIKNMSISLSFIRILFLTICLLFSTTFAIQNLEGGFNLINTAVGMLGGIGIAGILVALDFIFNRFNLRSFNTSILGLFFGYLMAQAILFLFTGMMNIDSTEAFLLPTRFLVYLFCCYVGMTMTARASEEIHVSIPFIEFKALSHKKKDVLVDISVLMDPRIIDLASSGLLDHQLIVPRFAIKDLYTQAESMEENVKARARRSLEVIKKLESLPDLDLRYVDTDFVEIKDPMTKLIHLARFLDTNIITSDLNRIQQSSVEGVRIINIHMLSNALKPITQAGEVINIKIQRYGKEARQGVGYLEDGTMVVVNGGAEFIGETIKGHVLSVKHTTSGRMIFCNASDEANLMMEQDFSPSLAELESHKSYLTY</sequence>
<accession>A0A0C1JK66</accession>
<evidence type="ECO:0000256" key="1">
    <source>
        <dbReference type="ARBA" id="ARBA00022679"/>
    </source>
</evidence>
<dbReference type="SUPFAM" id="SSF88723">
    <property type="entry name" value="PIN domain-like"/>
    <property type="match status" value="1"/>
</dbReference>
<evidence type="ECO:0000259" key="3">
    <source>
        <dbReference type="PROSITE" id="PS50926"/>
    </source>
</evidence>
<dbReference type="PATRIC" id="fig|362787.3.peg.1247"/>
<name>A0A0C1JK66_9BACT</name>
<protein>
    <submittedName>
        <fullName evidence="4">Putative PIN and TRAM-domain containing protein YacL</fullName>
    </submittedName>
</protein>
<keyword evidence="1" id="KW-0808">Transferase</keyword>
<dbReference type="PROSITE" id="PS50926">
    <property type="entry name" value="TRAM"/>
    <property type="match status" value="1"/>
</dbReference>
<evidence type="ECO:0000256" key="2">
    <source>
        <dbReference type="SAM" id="Phobius"/>
    </source>
</evidence>
<dbReference type="Gene3D" id="3.40.50.1010">
    <property type="entry name" value="5'-nuclease"/>
    <property type="match status" value="1"/>
</dbReference>
<evidence type="ECO:0000313" key="5">
    <source>
        <dbReference type="Proteomes" id="UP000031465"/>
    </source>
</evidence>
<dbReference type="CDD" id="cd09877">
    <property type="entry name" value="PIN_YacL-like"/>
    <property type="match status" value="1"/>
</dbReference>
<organism evidence="4 5">
    <name type="scientific">Candidatus Protochlamydia amoebophila</name>
    <dbReference type="NCBI Taxonomy" id="362787"/>
    <lineage>
        <taxon>Bacteria</taxon>
        <taxon>Pseudomonadati</taxon>
        <taxon>Chlamydiota</taxon>
        <taxon>Chlamydiia</taxon>
        <taxon>Parachlamydiales</taxon>
        <taxon>Parachlamydiaceae</taxon>
        <taxon>Candidatus Protochlamydia</taxon>
    </lineage>
</organism>
<dbReference type="Proteomes" id="UP000031465">
    <property type="component" value="Unassembled WGS sequence"/>
</dbReference>
<keyword evidence="2" id="KW-0812">Transmembrane</keyword>
<dbReference type="InterPro" id="IPR002792">
    <property type="entry name" value="TRAM_dom"/>
</dbReference>
<feature type="domain" description="TRAM" evidence="3">
    <location>
        <begin position="276"/>
        <end position="337"/>
    </location>
</feature>
<dbReference type="AlphaFoldDB" id="A0A0C1JK66"/>
<dbReference type="GO" id="GO:0016740">
    <property type="term" value="F:transferase activity"/>
    <property type="evidence" value="ECO:0007669"/>
    <property type="project" value="UniProtKB-KW"/>
</dbReference>
<keyword evidence="2" id="KW-1133">Transmembrane helix</keyword>
<dbReference type="Pfam" id="PF01938">
    <property type="entry name" value="TRAM"/>
    <property type="match status" value="1"/>
</dbReference>
<feature type="transmembrane region" description="Helical" evidence="2">
    <location>
        <begin position="74"/>
        <end position="97"/>
    </location>
</feature>
<reference evidence="4 5" key="1">
    <citation type="journal article" date="2014" name="Mol. Biol. Evol.">
        <title>Massive expansion of Ubiquitination-related gene families within the Chlamydiae.</title>
        <authorList>
            <person name="Domman D."/>
            <person name="Collingro A."/>
            <person name="Lagkouvardos I."/>
            <person name="Gehre L."/>
            <person name="Weinmaier T."/>
            <person name="Rattei T."/>
            <person name="Subtil A."/>
            <person name="Horn M."/>
        </authorList>
    </citation>
    <scope>NUCLEOTIDE SEQUENCE [LARGE SCALE GENOMIC DNA]</scope>
    <source>
        <strain evidence="4 5">EI2</strain>
    </source>
</reference>
<dbReference type="InterPro" id="IPR029060">
    <property type="entry name" value="PIN-like_dom_sf"/>
</dbReference>
<keyword evidence="2" id="KW-0472">Membrane</keyword>
<feature type="transmembrane region" description="Helical" evidence="2">
    <location>
        <begin position="38"/>
        <end position="62"/>
    </location>
</feature>
<gene>
    <name evidence="4" type="primary">yacL</name>
    <name evidence="4" type="ORF">DB44_DE00060</name>
</gene>
<comment type="caution">
    <text evidence="4">The sequence shown here is derived from an EMBL/GenBank/DDBJ whole genome shotgun (WGS) entry which is preliminary data.</text>
</comment>
<dbReference type="EMBL" id="JSAN01000077">
    <property type="protein sequence ID" value="KIC71680.1"/>
    <property type="molecule type" value="Genomic_DNA"/>
</dbReference>
<evidence type="ECO:0000313" key="4">
    <source>
        <dbReference type="EMBL" id="KIC71680.1"/>
    </source>
</evidence>